<organism evidence="1 2">
    <name type="scientific">Actinoplanes missouriensis (strain ATCC 14538 / DSM 43046 / CBS 188.64 / JCM 3121 / NBRC 102363 / NCIMB 12654 / NRRL B-3342 / UNCC 431)</name>
    <dbReference type="NCBI Taxonomy" id="512565"/>
    <lineage>
        <taxon>Bacteria</taxon>
        <taxon>Bacillati</taxon>
        <taxon>Actinomycetota</taxon>
        <taxon>Actinomycetes</taxon>
        <taxon>Micromonosporales</taxon>
        <taxon>Micromonosporaceae</taxon>
        <taxon>Actinoplanes</taxon>
    </lineage>
</organism>
<dbReference type="RefSeq" id="WP_014442110.1">
    <property type="nucleotide sequence ID" value="NC_017093.1"/>
</dbReference>
<dbReference type="EMBL" id="AP012319">
    <property type="protein sequence ID" value="BAL87215.1"/>
    <property type="molecule type" value="Genomic_DNA"/>
</dbReference>
<sequence>MTGQPEWKIEQPPVEDMMFPVRCMHCHGVYSLTHVQVTGRFTDCSVWTAPCCGMRGIDDRPWVRDRHYQEISREEATSGGDYYDIFGMRHRGGGR</sequence>
<evidence type="ECO:0000313" key="1">
    <source>
        <dbReference type="EMBL" id="BAL87215.1"/>
    </source>
</evidence>
<evidence type="ECO:0000313" key="2">
    <source>
        <dbReference type="Proteomes" id="UP000007882"/>
    </source>
</evidence>
<proteinExistence type="predicted"/>
<dbReference type="OrthoDB" id="5196918at2"/>
<dbReference type="STRING" id="512565.AMIS_19950"/>
<protein>
    <submittedName>
        <fullName evidence="1">Uncharacterized protein</fullName>
    </submittedName>
</protein>
<dbReference type="KEGG" id="ams:AMIS_19950"/>
<accession>I0H2H8</accession>
<reference evidence="1 2" key="1">
    <citation type="submission" date="2012-02" db="EMBL/GenBank/DDBJ databases">
        <title>Complete genome sequence of Actinoplanes missouriensis 431 (= NBRC 102363).</title>
        <authorList>
            <person name="Ohnishi Y."/>
            <person name="Ishikawa J."/>
            <person name="Sekine M."/>
            <person name="Hosoyama A."/>
            <person name="Harada T."/>
            <person name="Narita H."/>
            <person name="Hata T."/>
            <person name="Konno Y."/>
            <person name="Tutikane K."/>
            <person name="Fujita N."/>
            <person name="Horinouchi S."/>
            <person name="Hayakawa M."/>
        </authorList>
    </citation>
    <scope>NUCLEOTIDE SEQUENCE [LARGE SCALE GENOMIC DNA]</scope>
    <source>
        <strain evidence="2">ATCC 14538 / DSM 43046 / CBS 188.64 / JCM 3121 / NBRC 102363 / NCIMB 12654 / NRRL B-3342 / UNCC 431</strain>
    </source>
</reference>
<dbReference type="AlphaFoldDB" id="I0H2H8"/>
<dbReference type="HOGENOM" id="CLU_2366561_0_0_11"/>
<gene>
    <name evidence="1" type="ordered locus">AMIS_19950</name>
</gene>
<keyword evidence="2" id="KW-1185">Reference proteome</keyword>
<name>I0H2H8_ACTM4</name>
<dbReference type="Proteomes" id="UP000007882">
    <property type="component" value="Chromosome"/>
</dbReference>
<dbReference type="PATRIC" id="fig|512565.3.peg.2001"/>